<keyword evidence="3" id="KW-1185">Reference proteome</keyword>
<name>A0A8H4ZPI2_9HYPO</name>
<organism evidence="2 3">
    <name type="scientific">Fusarium anthophilum</name>
    <dbReference type="NCBI Taxonomy" id="48485"/>
    <lineage>
        <taxon>Eukaryota</taxon>
        <taxon>Fungi</taxon>
        <taxon>Dikarya</taxon>
        <taxon>Ascomycota</taxon>
        <taxon>Pezizomycotina</taxon>
        <taxon>Sordariomycetes</taxon>
        <taxon>Hypocreomycetidae</taxon>
        <taxon>Hypocreales</taxon>
        <taxon>Nectriaceae</taxon>
        <taxon>Fusarium</taxon>
        <taxon>Fusarium fujikuroi species complex</taxon>
    </lineage>
</organism>
<dbReference type="EMBL" id="JABEVY010000090">
    <property type="protein sequence ID" value="KAF5250451.1"/>
    <property type="molecule type" value="Genomic_DNA"/>
</dbReference>
<proteinExistence type="predicted"/>
<reference evidence="2 3" key="1">
    <citation type="journal article" date="2020" name="BMC Genomics">
        <title>Correction to: Identification and distribution of gene clusters required for synthesis of sphingolipid metabolism inhibitors in diverse species of the filamentous fungus Fusarium.</title>
        <authorList>
            <person name="Kim H.S."/>
            <person name="Lohmar J.M."/>
            <person name="Busman M."/>
            <person name="Brown D.W."/>
            <person name="Naumann T.A."/>
            <person name="Divon H.H."/>
            <person name="Lysoe E."/>
            <person name="Uhlig S."/>
            <person name="Proctor R.H."/>
        </authorList>
    </citation>
    <scope>NUCLEOTIDE SEQUENCE [LARGE SCALE GENOMIC DNA]</scope>
    <source>
        <strain evidence="2 3">NRRL 25214</strain>
    </source>
</reference>
<sequence length="1564" mass="176378">MFADEEFSTSDMDEALEEEDEGDEPYKKLKHIYLKSDCGLCNQPMSPDQWTLALIGNPTGTKPVLQMIKSVVPYHSLWKFSSIQNVAESMSSSGTNIESYPLASIKSWQRGQPVVCDKGELKEFVLILTVNRDGLSQIEKLESWPEYSQIRSNACAYLFVMPIRAADSHVDFKFGRAFLRTSLRFGFGEFWDTPTPPKNGLSMFATPIIRRGAVLYRTVDLCNITGLTFFYFRGYIMGVHAHTADSPTAKATLDEISTIDPKYLMWAYVPISSKDRLLRIGVRDSLEVYLPPMFLKPTVLISTKLAGDFVLGPDYGLSEKEYLSGKEPTVFVYNVPHKRGHGIYGAVSDKNGDDPSAPFPRVLPSGGCPLYRGRLYFEASAKDVVHVDVYYEEATGYCRGLLLEYANGAQRALGQCRVGIDPFKSCGKPNWLCYSHSFDNKPFDRIRQCKVECSTGSDSHDHSERVAHRILFSLRSDLSKESEMSDVDGSNDSQSKMKSKIVESDEDTSEWDAVHVAIRSICGLCSQVIARYEWAIALLNSQGHRHGTRPGYCTKRFPFPEERGITVKGGLYPLCNGEHCRDCKGSPERITTSRPWNAFGLLQPGESRGFSSTAEALRMPQLATLPSEVLQLIAAYSRESILWKYLVIRTRAEELSMFDESISKDDDGMQYNLGTVKKWHRGQDAEFDEDSSESFVFRLILDSHGLLGIERLPDWPEYRSCRYQTSYKYLFIDSDEAKRTWVYFRGKFGKARMRLSPSLSRPVQLWDIPSPPGPSTKGLEVLLVPRRTDATSIRTLDLRNITGITFFYYRATLMGLHAHTLEDPTALSTVKDILPHYEPNLVWIYMPIAHGDRIMRFGLRSWRNDREEPASHHMALLMTTKLAGDFSIGPSFNDEDRNFFFKGTPTVLFHNTPAKGGITLLGLAGDETQEVLRAPRFPIISLSIDQLINGGAAITVDIPLKNAVRIEIFNERSTGYMRGFLLEYKNGAQRSAGQCRVGVDEVIVCHRPVSFCYRTVYGDALDENKHYTVICGSDTGIEHYGHGFGNGPWKCSDLELYAKVWCDDVTSDLYTYTPRSREFIAVDRDMSDASVPDAPQSPGNLNDRSDRWESAGYEGALYEGYIQDDWDDERHICLQNQCDLCLLDMTPDDLAIACLCLTCETHPRPSYCTKLFRFPAGEGEFEPEGEKWPLCRETECFRSQDSVTMHASCYQLFFRHYTQDNPLNAVWIATEWRHPWRHDLNPKNGFKLEDNSMVSVSPSVAESLGMPQLALLPPTLVQDIKSMSPNSEVWAYLAVKHLAETFSSAAGQDDLLSCTLDKVESWTRGESAPVMSDGTAGDWGIRITTDRRGIRKIERISGIPPYTDWRSESLAYALIPREAAMRSSVDFRLGAARIGRCNFKTVMWDTSNPPLGGRLSIFAPCHDTRLDDRRLRTLDLRSTGGLTFFYAGSSLRAVHSHTPRFPTALTTYARLPEQDRKHVAWAYVPIAPNDQLIGLGIRTSGMDDVFPSPSILIRTKLAGDIIIDPRPRPVHPDLTLVLVKDHTCNIIPEFFTPYVDSLTQHRQQ</sequence>
<dbReference type="Proteomes" id="UP000573603">
    <property type="component" value="Unassembled WGS sequence"/>
</dbReference>
<gene>
    <name evidence="2" type="ORF">FANTH_4385</name>
</gene>
<evidence type="ECO:0000313" key="2">
    <source>
        <dbReference type="EMBL" id="KAF5250451.1"/>
    </source>
</evidence>
<comment type="caution">
    <text evidence="2">The sequence shown here is derived from an EMBL/GenBank/DDBJ whole genome shotgun (WGS) entry which is preliminary data.</text>
</comment>
<evidence type="ECO:0000256" key="1">
    <source>
        <dbReference type="SAM" id="MobiDB-lite"/>
    </source>
</evidence>
<protein>
    <submittedName>
        <fullName evidence="2">Uncharacterized protein</fullName>
    </submittedName>
</protein>
<evidence type="ECO:0000313" key="3">
    <source>
        <dbReference type="Proteomes" id="UP000573603"/>
    </source>
</evidence>
<feature type="region of interest" description="Disordered" evidence="1">
    <location>
        <begin position="1"/>
        <end position="23"/>
    </location>
</feature>
<accession>A0A8H4ZPI2</accession>